<evidence type="ECO:0000256" key="3">
    <source>
        <dbReference type="SAM" id="SignalP"/>
    </source>
</evidence>
<dbReference type="InterPro" id="IPR000498">
    <property type="entry name" value="OmpA-like_TM_dom"/>
</dbReference>
<dbReference type="InterPro" id="IPR053784">
    <property type="entry name" value="Choice_anch_U_dom"/>
</dbReference>
<reference evidence="5 6" key="1">
    <citation type="submission" date="2024-09" db="EMBL/GenBank/DDBJ databases">
        <authorList>
            <person name="Sun Q."/>
            <person name="Mori K."/>
        </authorList>
    </citation>
    <scope>NUCLEOTIDE SEQUENCE [LARGE SCALE GENOMIC DNA]</scope>
    <source>
        <strain evidence="5 6">KCTC 23315</strain>
    </source>
</reference>
<protein>
    <submittedName>
        <fullName evidence="5">Cadherin-like beta sandwich domain-containing protein</fullName>
    </submittedName>
</protein>
<comment type="similarity">
    <text evidence="1">Belongs to the outer membrane OOP (TC 1.B.6) superfamily. OmpA family.</text>
</comment>
<dbReference type="Gene3D" id="2.40.160.20">
    <property type="match status" value="1"/>
</dbReference>
<keyword evidence="2" id="KW-0812">Transmembrane</keyword>
<evidence type="ECO:0000256" key="2">
    <source>
        <dbReference type="ARBA" id="ARBA00023114"/>
    </source>
</evidence>
<sequence>MSWFPHEFLQAFRILIQQTSQYTSRWLFALLLGICACGFSAAHAAAPTITEVNGIPYGGSIASVTYGGGKYVAISSYGKVYTSTDAEAWSYSSSINMTSPRRVIYFNSRFVVAGGAGAIYTSPDAVTWTQQTSGTAQNFYAMEAYSGKLYAAGANRAVVTSSDGTSWSSVTINVGNATDDLMTITSGNGLLVIAARPASAFSTYYRSSTGASNSWNISTGLDFTTNGAYFLNDRFYAFYAGTRVETSTDAATWTEITSTSVTKPDSSTTVLGSPNQMFRGYHDGTNYLLFGSGGTYGYGTTIRSTNASTYTMVAPTASIVAQGADLLNGKYFQWGNEGLAVSDDGLTYHFVTGSYNSIATNGAGGFSLVGMQGSTTTAVSATSSSWPTLSALATRTGTKSFNDVIWNGSEYVAVGEKVIATSADGSSWTNAGTHSGNVYQSVLYQGGNYVVSGYDATTYEWKIWQGANLSSLSVVETLNTWFFRIKYENNTYFAVGYDGNTSLGVVYTSPDGITWTDNTPTVAGSNYYYNDVVWTGSKYVVTGTSYASSTYTFFSTSTTTPTNPASYSAKALITGAPGGSQIAADWSQGAFRYVNGHIVGIVNDQSVGGNVYPAYLLYSDDEGATWTATALDGEGYYYGSVVDGNSVKFVSGSGMLANVEFAVNNVPTVTTTAASSITKTTASVGGDVTSDAGSAVTERGVVYALTTTDPTPTYAEVNGTTVFKSTTSGTTGSYSIGLSGLTAGSQYSVAAYALNANGTGAGSTETFTTTALSTNANLSALGLSSGTLSPGFAAGTISYTASVGNATTSITITPTTSDSAATVTVNGVSVSSGAASGAIALAVGSNTVTAVVTAEDGTTTKTYTVTVTRAASSNADLAGLTPSSGSLSPSFAAGTTSYTASVNNATSSITITPTTADSSATVTVNGVTVSSGAASGAIAMNVGANTVTVVVTAQDGTTSKTYTVTVTRSVSSNADLSGLTPSSGSLSPSFAAGTISYTASVSNATSSITITPTTSDSASTVTVNGSTVSSGAASGAIALTVGTNTVTVIVTAEDGSTTKTYTVTVTRAASSNADLSGLTPSSGSLSPSFAAGTTSYTASVNNATSSITITPTTADSTATVTVNGSTVTSGAASGAIALTVGANTVTVIVTAEDSSTTKTYTVTVTRAGSSNADLSGLTPSNGSLSPSFAAGTTSYTASVGNATSSITITPTTADSTATVTVNGSTVSSGAASGAIALTVGTNTVTVIVTAEDGTTTKTYTVTVTRAASSNADLSGLTPSSGSLSPSFAAGTTSYTASVSNATSSITITPTTADSTATVTVNGSTVTSGAASGAIALTVGANTVTVIVTAEDGTTTKTYTVTVTRALSSNADLAGLTPSSGSLSPGFAAGTTSYTASVSNATSSITITPTTADSTATVTVNGSTVSSGAASGAIALTVGTNTVTVIVTAEDGTTTKTYTVTVTRALSSNADLSGLTPSSGSLSPSFAAGTTSYTASVSNATSSITITPTTADSTATVTVNGSTVTSGAASGAIALTVGANTITVVVTAADSTTKTYTIVVTNVNEAPVISGTPANSVIQDAAYSFTPSASDAYVGSVLTFSISNKPSWASFDTATGALTGTPANGDVGNHSGIVISVSDGALSAALPTFSITVTNVNDAPTISGTPPTTATQDLLYSFVPTAADVDTGTTLTFSISNKPAWATFNTATGALTGTPTNSDIGSYSNIVISVSDGVVTTALTAFSITVGNTNDAPTISGTPATTATQGIAYSFVPAAADVDVGTTLVFSISNKPGWATFNTATGALTGTPANGDVGSHSGIVISVSDGALSAALPAFSITVANVNDAPTISGTPPTTATQDVLYSFVPTAADIDVGTTLTFSISNKPAWASFNTATGALTGTPTNSEIGSYSNIVISVGDGVTTTALTAFNITVLNSNDAPTISGTPATTATQGIAYSFVPVAADVDVGTTLVFSVSNKPGWATFDTATGALTGTPANADVGSHSGIVISVSDGALNAALPAFSITVANVNDAPTISGTPLTTATQDLLYSFVPTAADIDVGTTLTFSISNKPAWASFNTATGALTGTPTNSDIGSYSNIVISVSDGVVTTPLTAFNITVLNSNDAPTISGIPATTATQGIAYSFVPAAADVDAGTTLVFSINNKPGWANFNTATGALTGIPTNGDVGSHSGIVISVSDGALSSTLPAFSIAVANVNDVPTISGTPATKVTQGVLYSFTPVAADIDVGTTLTFSISNKPAWASFNTATGQLSGTPARADVGSTNGIVIQVSDGTATAALAAFNLEVLNSNTAPVAQNSVATLREDEPAAITLQTSDAEGDLLNITITKQPAHGSLTAEGTDYRYVPAADYHGSDSFSFVARDAEFSSAEATVSLTITPVNDNPLVVADSFSVARLDTDRYTLTVLSNDTDVDGDRLTIDGATASTGTVTFSSAGLIYQAPAGYLGQVDLRYSVSDGQQGRASAEVRLQISGTAGGNLPVITLPADVEVNATALYTKVNLGVATAVDRNGLTLPVSLVDGQTFFAPGEHIAYWQATDSQGNKATKGQRVSVKPLISLSKDAVVTEGSDVTVQVLLNGPAPTYPVQVPYTVTGSANGNDHSLTSGVVVITSGTIGVIQFSVFEDAQIEGTENIQIALDPTLNLGSQSAMQVNIREDNIAPTVQLAVSQNDQPRLAVAKNQGVVTVKATVADQNLQDVISLQWNTAGLNGVDIDGDEMQFDPATQAPGVYMVAMTATDNGTPALTTSDQMYIVVVEALPALTTADTDGDLIPDSEEGFADADGDGIADYLDVITDCNVVPEEGKQQVSFLAEGSPGVCLRRGQDSVLSQSGGLQLLPTEVETDAAATNIGGIFDFIAYGLPVPGQTYQLVLPQRLPVPANAVYRKYNVVTGWVDFVSDSRNFVSSSAGERGFCPPPGDTRWSAGLTEGHWCVQVSVQDGGPNDADGIANGTIVDPSGVSIRNNGNRLPVAKPDAVTTRIGIAVEVKVLANDSDADGDTLKVSQVSAQFGQVEVMTDQQLRYVPAPQFSGTDRVTYSVTDGKGGTGSSELTVTVLPNNGPVAVNDVASTDDKTAVTIAVLANDSDPDGDVLTVLSASAQQGTVTIQSDKSLRYQPKAGFEGTDTVRYVIADSQGMQAQGQVVITVKAYKDVIVNNKSTGGAVGLLWFGLLLVAAWRRGVIALVLLMCLPAAAQASDWYGFVEAGQAKADRNAADIRAKLSGGTLLSLDQKDSAFGLGAGYQITETLAVELSYWDFGEANADISQSSLTPASYHELVKQVSPTLGEAIGAGGRFTVWQQQHWQLDVAAGVLNWQSEISSTMGGTVLTSKFDGTDLYYAVSAGYQLTNELSLSARWQRTQLQDNDVDLMALRLSYRF</sequence>
<dbReference type="PANTHER" id="PTHR34720:SF9">
    <property type="entry name" value="BLR4714 PROTEIN"/>
    <property type="match status" value="1"/>
</dbReference>
<dbReference type="NCBIfam" id="NF041766">
    <property type="entry name" value="choice_anch_U"/>
    <property type="match status" value="1"/>
</dbReference>
<dbReference type="InterPro" id="IPR013783">
    <property type="entry name" value="Ig-like_fold"/>
</dbReference>
<evidence type="ECO:0000256" key="1">
    <source>
        <dbReference type="ARBA" id="ARBA00005710"/>
    </source>
</evidence>
<dbReference type="SUPFAM" id="SSF50939">
    <property type="entry name" value="Sialidases"/>
    <property type="match status" value="1"/>
</dbReference>
<feature type="chain" id="PRO_5047223757" evidence="3">
    <location>
        <begin position="45"/>
        <end position="3388"/>
    </location>
</feature>
<dbReference type="InterPro" id="IPR015919">
    <property type="entry name" value="Cadherin-like_sf"/>
</dbReference>
<gene>
    <name evidence="5" type="ORF">ACFFJP_15585</name>
</gene>
<dbReference type="Gene3D" id="2.60.40.2030">
    <property type="match status" value="1"/>
</dbReference>
<feature type="domain" description="Fibronectin type-III" evidence="4">
    <location>
        <begin position="666"/>
        <end position="773"/>
    </location>
</feature>
<keyword evidence="2" id="KW-0813">Transport</keyword>
<evidence type="ECO:0000259" key="4">
    <source>
        <dbReference type="PROSITE" id="PS50853"/>
    </source>
</evidence>
<dbReference type="InterPro" id="IPR036278">
    <property type="entry name" value="Sialidase_sf"/>
</dbReference>
<dbReference type="SUPFAM" id="SSF49313">
    <property type="entry name" value="Cadherin-like"/>
    <property type="match status" value="8"/>
</dbReference>
<dbReference type="SUPFAM" id="SSF141072">
    <property type="entry name" value="CalX-like"/>
    <property type="match status" value="1"/>
</dbReference>
<dbReference type="Pfam" id="PF01389">
    <property type="entry name" value="OmpA_membrane"/>
    <property type="match status" value="1"/>
</dbReference>
<dbReference type="InterPro" id="IPR025883">
    <property type="entry name" value="Cadherin-like_domain"/>
</dbReference>
<dbReference type="Pfam" id="PF12733">
    <property type="entry name" value="Cadherin-like"/>
    <property type="match status" value="8"/>
</dbReference>
<dbReference type="Pfam" id="PF17963">
    <property type="entry name" value="Big_9"/>
    <property type="match status" value="4"/>
</dbReference>
<keyword evidence="2" id="KW-0406">Ion transport</keyword>
<dbReference type="InterPro" id="IPR038081">
    <property type="entry name" value="CalX-like_sf"/>
</dbReference>
<evidence type="ECO:0000313" key="5">
    <source>
        <dbReference type="EMBL" id="MFC0049720.1"/>
    </source>
</evidence>
<dbReference type="PROSITE" id="PS50853">
    <property type="entry name" value="FN3"/>
    <property type="match status" value="1"/>
</dbReference>
<dbReference type="EMBL" id="JBHLXP010000004">
    <property type="protein sequence ID" value="MFC0049720.1"/>
    <property type="molecule type" value="Genomic_DNA"/>
</dbReference>
<organism evidence="5 6">
    <name type="scientific">Rheinheimera tilapiae</name>
    <dbReference type="NCBI Taxonomy" id="875043"/>
    <lineage>
        <taxon>Bacteria</taxon>
        <taxon>Pseudomonadati</taxon>
        <taxon>Pseudomonadota</taxon>
        <taxon>Gammaproteobacteria</taxon>
        <taxon>Chromatiales</taxon>
        <taxon>Chromatiaceae</taxon>
        <taxon>Rheinheimera</taxon>
    </lineage>
</organism>
<dbReference type="NCBIfam" id="NF012211">
    <property type="entry name" value="tand_rpt_95"/>
    <property type="match status" value="4"/>
</dbReference>
<dbReference type="Gene3D" id="2.60.40.2810">
    <property type="match status" value="4"/>
</dbReference>
<evidence type="ECO:0000313" key="6">
    <source>
        <dbReference type="Proteomes" id="UP001589813"/>
    </source>
</evidence>
<dbReference type="PANTHER" id="PTHR34720">
    <property type="entry name" value="MICROCYSTIN DEPENDENT PROTEIN"/>
    <property type="match status" value="1"/>
</dbReference>
<comment type="caution">
    <text evidence="5">The sequence shown here is derived from an EMBL/GenBank/DDBJ whole genome shotgun (WGS) entry which is preliminary data.</text>
</comment>
<proteinExistence type="inferred from homology"/>
<dbReference type="RefSeq" id="WP_377246118.1">
    <property type="nucleotide sequence ID" value="NZ_JBHLXP010000004.1"/>
</dbReference>
<dbReference type="Gene3D" id="2.60.40.10">
    <property type="entry name" value="Immunoglobulins"/>
    <property type="match status" value="8"/>
</dbReference>
<dbReference type="SMART" id="SM00736">
    <property type="entry name" value="CADG"/>
    <property type="match status" value="8"/>
</dbReference>
<feature type="signal peptide" evidence="3">
    <location>
        <begin position="1"/>
        <end position="44"/>
    </location>
</feature>
<dbReference type="SUPFAM" id="SSF56925">
    <property type="entry name" value="OMPA-like"/>
    <property type="match status" value="1"/>
</dbReference>
<dbReference type="InterPro" id="IPR006644">
    <property type="entry name" value="Cadg"/>
</dbReference>
<dbReference type="Proteomes" id="UP001589813">
    <property type="component" value="Unassembled WGS sequence"/>
</dbReference>
<keyword evidence="6" id="KW-1185">Reference proteome</keyword>
<accession>A0ABV6BJP4</accession>
<name>A0ABV6BJP4_9GAMM</name>
<dbReference type="InterPro" id="IPR003961">
    <property type="entry name" value="FN3_dom"/>
</dbReference>
<dbReference type="Pfam" id="PF05345">
    <property type="entry name" value="He_PIG"/>
    <property type="match status" value="8"/>
</dbReference>
<keyword evidence="2" id="KW-0626">Porin</keyword>
<dbReference type="InterPro" id="IPR011250">
    <property type="entry name" value="OMP/PagP_B-barrel"/>
</dbReference>
<keyword evidence="3" id="KW-0732">Signal</keyword>